<dbReference type="AlphaFoldDB" id="A0A1M5S3Y3"/>
<dbReference type="Proteomes" id="UP000184212">
    <property type="component" value="Unassembled WGS sequence"/>
</dbReference>
<organism evidence="7 8">
    <name type="scientific">Chryseolinea serpens</name>
    <dbReference type="NCBI Taxonomy" id="947013"/>
    <lineage>
        <taxon>Bacteria</taxon>
        <taxon>Pseudomonadati</taxon>
        <taxon>Bacteroidota</taxon>
        <taxon>Cytophagia</taxon>
        <taxon>Cytophagales</taxon>
        <taxon>Fulvivirgaceae</taxon>
        <taxon>Chryseolinea</taxon>
    </lineage>
</organism>
<evidence type="ECO:0000313" key="7">
    <source>
        <dbReference type="EMBL" id="SHH33297.1"/>
    </source>
</evidence>
<dbReference type="PANTHER" id="PTHR11717:SF7">
    <property type="entry name" value="LOW MOLECULAR WEIGHT PHOSPHOTYROSINE PROTEIN PHOSPHATASE"/>
    <property type="match status" value="1"/>
</dbReference>
<dbReference type="GO" id="GO:0004725">
    <property type="term" value="F:protein tyrosine phosphatase activity"/>
    <property type="evidence" value="ECO:0007669"/>
    <property type="project" value="UniProtKB-EC"/>
</dbReference>
<keyword evidence="4" id="KW-0904">Protein phosphatase</keyword>
<feature type="active site" description="Proton donor" evidence="5">
    <location>
        <position position="127"/>
    </location>
</feature>
<feature type="domain" description="Phosphotyrosine protein phosphatase I" evidence="6">
    <location>
        <begin position="4"/>
        <end position="153"/>
    </location>
</feature>
<feature type="active site" evidence="5">
    <location>
        <position position="16"/>
    </location>
</feature>
<dbReference type="PRINTS" id="PR00719">
    <property type="entry name" value="LMWPTPASE"/>
</dbReference>
<dbReference type="InterPro" id="IPR036196">
    <property type="entry name" value="Ptyr_pPase_sf"/>
</dbReference>
<dbReference type="InterPro" id="IPR023485">
    <property type="entry name" value="Ptyr_pPase"/>
</dbReference>
<dbReference type="EC" id="3.1.3.48" evidence="2"/>
<evidence type="ECO:0000256" key="4">
    <source>
        <dbReference type="ARBA" id="ARBA00022912"/>
    </source>
</evidence>
<gene>
    <name evidence="7" type="ORF">SAMN04488109_3740</name>
</gene>
<evidence type="ECO:0000259" key="6">
    <source>
        <dbReference type="SMART" id="SM00226"/>
    </source>
</evidence>
<dbReference type="RefSeq" id="WP_073136840.1">
    <property type="nucleotide sequence ID" value="NZ_FQWQ01000002.1"/>
</dbReference>
<proteinExistence type="inferred from homology"/>
<accession>A0A1M5S3Y3</accession>
<keyword evidence="8" id="KW-1185">Reference proteome</keyword>
<dbReference type="OrthoDB" id="9784339at2"/>
<keyword evidence="3" id="KW-0378">Hydrolase</keyword>
<feature type="active site" description="Nucleophile" evidence="5">
    <location>
        <position position="10"/>
    </location>
</feature>
<comment type="similarity">
    <text evidence="1">Belongs to the low molecular weight phosphotyrosine protein phosphatase family.</text>
</comment>
<evidence type="ECO:0000256" key="1">
    <source>
        <dbReference type="ARBA" id="ARBA00011063"/>
    </source>
</evidence>
<evidence type="ECO:0000256" key="2">
    <source>
        <dbReference type="ARBA" id="ARBA00013064"/>
    </source>
</evidence>
<reference evidence="7 8" key="1">
    <citation type="submission" date="2016-11" db="EMBL/GenBank/DDBJ databases">
        <authorList>
            <person name="Jaros S."/>
            <person name="Januszkiewicz K."/>
            <person name="Wedrychowicz H."/>
        </authorList>
    </citation>
    <scope>NUCLEOTIDE SEQUENCE [LARGE SCALE GENOMIC DNA]</scope>
    <source>
        <strain evidence="7 8">DSM 24574</strain>
    </source>
</reference>
<dbReference type="Pfam" id="PF01451">
    <property type="entry name" value="LMWPc"/>
    <property type="match status" value="1"/>
</dbReference>
<dbReference type="STRING" id="947013.SAMN04488109_3740"/>
<dbReference type="SUPFAM" id="SSF52788">
    <property type="entry name" value="Phosphotyrosine protein phosphatases I"/>
    <property type="match status" value="1"/>
</dbReference>
<evidence type="ECO:0000256" key="3">
    <source>
        <dbReference type="ARBA" id="ARBA00022801"/>
    </source>
</evidence>
<dbReference type="EMBL" id="FQWQ01000002">
    <property type="protein sequence ID" value="SHH33297.1"/>
    <property type="molecule type" value="Genomic_DNA"/>
</dbReference>
<protein>
    <recommendedName>
        <fullName evidence="2">protein-tyrosine-phosphatase</fullName>
        <ecNumber evidence="2">3.1.3.48</ecNumber>
    </recommendedName>
</protein>
<evidence type="ECO:0000313" key="8">
    <source>
        <dbReference type="Proteomes" id="UP000184212"/>
    </source>
</evidence>
<dbReference type="InterPro" id="IPR050438">
    <property type="entry name" value="LMW_PTPase"/>
</dbReference>
<dbReference type="Gene3D" id="3.40.50.2300">
    <property type="match status" value="1"/>
</dbReference>
<name>A0A1M5S3Y3_9BACT</name>
<dbReference type="InterPro" id="IPR017867">
    <property type="entry name" value="Tyr_phospatase_low_mol_wt"/>
</dbReference>
<sequence length="160" mass="18394">MNKVKVLFVCLGNICRSPLAEAIFKDKVHRRNLDQHFLVESCGTANYHIGDTPDPRTIANAKKNGIAIDHLGRQFTSQDFLDFDHIFVMDRSNYQNVLRLVQNPADRDKVAMMRNFDPTAPGEDVPDPYYGTERNFQEVFDILDRSTENLLTHLEKKLQA</sequence>
<evidence type="ECO:0000256" key="5">
    <source>
        <dbReference type="PIRSR" id="PIRSR617867-1"/>
    </source>
</evidence>
<dbReference type="CDD" id="cd16343">
    <property type="entry name" value="LMWPTP"/>
    <property type="match status" value="1"/>
</dbReference>
<dbReference type="PANTHER" id="PTHR11717">
    <property type="entry name" value="LOW MOLECULAR WEIGHT PROTEIN TYROSINE PHOSPHATASE"/>
    <property type="match status" value="1"/>
</dbReference>
<dbReference type="SMART" id="SM00226">
    <property type="entry name" value="LMWPc"/>
    <property type="match status" value="1"/>
</dbReference>